<dbReference type="Gene3D" id="3.40.710.10">
    <property type="entry name" value="DD-peptidase/beta-lactamase superfamily"/>
    <property type="match status" value="1"/>
</dbReference>
<evidence type="ECO:0000313" key="13">
    <source>
        <dbReference type="Proteomes" id="UP001501598"/>
    </source>
</evidence>
<dbReference type="Proteomes" id="UP001501598">
    <property type="component" value="Unassembled WGS sequence"/>
</dbReference>
<feature type="signal peptide" evidence="10">
    <location>
        <begin position="1"/>
        <end position="31"/>
    </location>
</feature>
<reference evidence="13" key="1">
    <citation type="journal article" date="2019" name="Int. J. Syst. Evol. Microbiol.">
        <title>The Global Catalogue of Microorganisms (GCM) 10K type strain sequencing project: providing services to taxonomists for standard genome sequencing and annotation.</title>
        <authorList>
            <consortium name="The Broad Institute Genomics Platform"/>
            <consortium name="The Broad Institute Genome Sequencing Center for Infectious Disease"/>
            <person name="Wu L."/>
            <person name="Ma J."/>
        </authorList>
    </citation>
    <scope>NUCLEOTIDE SEQUENCE [LARGE SCALE GENOMIC DNA]</scope>
    <source>
        <strain evidence="13">JCM 17906</strain>
    </source>
</reference>
<evidence type="ECO:0000256" key="7">
    <source>
        <dbReference type="RuleBase" id="RU004016"/>
    </source>
</evidence>
<feature type="chain" id="PRO_5047286234" evidence="10">
    <location>
        <begin position="32"/>
        <end position="398"/>
    </location>
</feature>
<dbReference type="InterPro" id="IPR012338">
    <property type="entry name" value="Beta-lactam/transpept-like"/>
</dbReference>
<keyword evidence="12" id="KW-0121">Carboxypeptidase</keyword>
<sequence length="398" mass="40141">MTAYALRVRGGAAIVAAVMLGALVLPSTALATPSTSGTGQPAVCPGHEAPPGPPAREETVVVSPVPVPAEPVGGAGLGACGDVLPAAAPAPPPVTAAGWVVADLDSGAVLAARDPHGRQRPASTLKILTTLLVRERLDPAAEVVVAPEDVAVDGSRAGIGPGGHYTVRQLLAGLLLRSGNDTAMALARTMGGTEATLAAMQARAEAAGALDTRPATPSGLDGSGMSSSAYDLALLFRIALRDPLVRETLATRLVDFPGFADKPGFLLSNDDPLLQSYPGALGGKTGFTDAARHTFVGAAERGGRRLVVALVRGEQRPTRMVAQASALLDYGFALPAGSSVGTLVDARPATPQPPVPAAAPAPAPDEPRTSPAPWIAGAVALLIVAALATAAILRRRRR</sequence>
<feature type="domain" description="Peptidase S11 D-alanyl-D-alanine carboxypeptidase A N-terminal" evidence="11">
    <location>
        <begin position="88"/>
        <end position="309"/>
    </location>
</feature>
<keyword evidence="9" id="KW-1133">Transmembrane helix</keyword>
<accession>A0ABP8RJH8</accession>
<dbReference type="RefSeq" id="WP_345413788.1">
    <property type="nucleotide sequence ID" value="NZ_BAABGT010000021.1"/>
</dbReference>
<comment type="similarity">
    <text evidence="1 7">Belongs to the peptidase S11 family.</text>
</comment>
<evidence type="ECO:0000256" key="2">
    <source>
        <dbReference type="ARBA" id="ARBA00022729"/>
    </source>
</evidence>
<dbReference type="PANTHER" id="PTHR21581:SF33">
    <property type="entry name" value="D-ALANYL-D-ALANINE CARBOXYPEPTIDASE DACB"/>
    <property type="match status" value="1"/>
</dbReference>
<organism evidence="12 13">
    <name type="scientific">Pseudonocardia xishanensis</name>
    <dbReference type="NCBI Taxonomy" id="630995"/>
    <lineage>
        <taxon>Bacteria</taxon>
        <taxon>Bacillati</taxon>
        <taxon>Actinomycetota</taxon>
        <taxon>Actinomycetes</taxon>
        <taxon>Pseudonocardiales</taxon>
        <taxon>Pseudonocardiaceae</taxon>
        <taxon>Pseudonocardia</taxon>
    </lineage>
</organism>
<keyword evidence="13" id="KW-1185">Reference proteome</keyword>
<dbReference type="EMBL" id="BAABGT010000021">
    <property type="protein sequence ID" value="GAA4540579.1"/>
    <property type="molecule type" value="Genomic_DNA"/>
</dbReference>
<evidence type="ECO:0000256" key="3">
    <source>
        <dbReference type="ARBA" id="ARBA00022801"/>
    </source>
</evidence>
<dbReference type="GO" id="GO:0004180">
    <property type="term" value="F:carboxypeptidase activity"/>
    <property type="evidence" value="ECO:0007669"/>
    <property type="project" value="UniProtKB-KW"/>
</dbReference>
<evidence type="ECO:0000256" key="9">
    <source>
        <dbReference type="SAM" id="Phobius"/>
    </source>
</evidence>
<protein>
    <submittedName>
        <fullName evidence="12">D-alanyl-D-alanine carboxypeptidase DacB1</fullName>
    </submittedName>
</protein>
<dbReference type="Pfam" id="PF00768">
    <property type="entry name" value="Peptidase_S11"/>
    <property type="match status" value="1"/>
</dbReference>
<evidence type="ECO:0000256" key="1">
    <source>
        <dbReference type="ARBA" id="ARBA00007164"/>
    </source>
</evidence>
<keyword evidence="9" id="KW-0812">Transmembrane</keyword>
<evidence type="ECO:0000313" key="12">
    <source>
        <dbReference type="EMBL" id="GAA4540579.1"/>
    </source>
</evidence>
<keyword evidence="6" id="KW-0961">Cell wall biogenesis/degradation</keyword>
<feature type="compositionally biased region" description="Pro residues" evidence="8">
    <location>
        <begin position="350"/>
        <end position="364"/>
    </location>
</feature>
<keyword evidence="2 10" id="KW-0732">Signal</keyword>
<evidence type="ECO:0000256" key="10">
    <source>
        <dbReference type="SAM" id="SignalP"/>
    </source>
</evidence>
<dbReference type="PRINTS" id="PR00725">
    <property type="entry name" value="DADACBPTASE1"/>
</dbReference>
<feature type="transmembrane region" description="Helical" evidence="9">
    <location>
        <begin position="374"/>
        <end position="393"/>
    </location>
</feature>
<dbReference type="SUPFAM" id="SSF56601">
    <property type="entry name" value="beta-lactamase/transpeptidase-like"/>
    <property type="match status" value="1"/>
</dbReference>
<keyword evidence="5" id="KW-0573">Peptidoglycan synthesis</keyword>
<feature type="region of interest" description="Disordered" evidence="8">
    <location>
        <begin position="31"/>
        <end position="57"/>
    </location>
</feature>
<keyword evidence="3" id="KW-0378">Hydrolase</keyword>
<evidence type="ECO:0000259" key="11">
    <source>
        <dbReference type="Pfam" id="PF00768"/>
    </source>
</evidence>
<keyword evidence="12" id="KW-0645">Protease</keyword>
<name>A0ABP8RJH8_9PSEU</name>
<keyword evidence="4" id="KW-0133">Cell shape</keyword>
<evidence type="ECO:0000256" key="6">
    <source>
        <dbReference type="ARBA" id="ARBA00023316"/>
    </source>
</evidence>
<keyword evidence="9" id="KW-0472">Membrane</keyword>
<proteinExistence type="inferred from homology"/>
<feature type="region of interest" description="Disordered" evidence="8">
    <location>
        <begin position="344"/>
        <end position="370"/>
    </location>
</feature>
<comment type="caution">
    <text evidence="12">The sequence shown here is derived from an EMBL/GenBank/DDBJ whole genome shotgun (WGS) entry which is preliminary data.</text>
</comment>
<dbReference type="PANTHER" id="PTHR21581">
    <property type="entry name" value="D-ALANYL-D-ALANINE CARBOXYPEPTIDASE"/>
    <property type="match status" value="1"/>
</dbReference>
<gene>
    <name evidence="12" type="primary">dacB1</name>
    <name evidence="12" type="ORF">GCM10023175_13400</name>
</gene>
<dbReference type="InterPro" id="IPR018044">
    <property type="entry name" value="Peptidase_S11"/>
</dbReference>
<evidence type="ECO:0000256" key="8">
    <source>
        <dbReference type="SAM" id="MobiDB-lite"/>
    </source>
</evidence>
<dbReference type="InterPro" id="IPR001967">
    <property type="entry name" value="Peptidase_S11_N"/>
</dbReference>
<evidence type="ECO:0000256" key="5">
    <source>
        <dbReference type="ARBA" id="ARBA00022984"/>
    </source>
</evidence>
<evidence type="ECO:0000256" key="4">
    <source>
        <dbReference type="ARBA" id="ARBA00022960"/>
    </source>
</evidence>